<proteinExistence type="predicted"/>
<reference evidence="2" key="1">
    <citation type="submission" date="2020-06" db="EMBL/GenBank/DDBJ databases">
        <title>Characterization of fructooligosaccharide metabolism and fructooligosaccharide-degrading enzymes in human commensal butyrate producers.</title>
        <authorList>
            <person name="Tanno H."/>
            <person name="Fujii T."/>
            <person name="Hirano K."/>
            <person name="Maeno S."/>
            <person name="Tonozuka T."/>
            <person name="Sakamoto M."/>
            <person name="Ohkuma M."/>
            <person name="Tochio T."/>
            <person name="Endo A."/>
        </authorList>
    </citation>
    <scope>NUCLEOTIDE SEQUENCE</scope>
    <source>
        <strain evidence="2">JCM 17466</strain>
    </source>
</reference>
<comment type="caution">
    <text evidence="2">The sequence shown here is derived from an EMBL/GenBank/DDBJ whole genome shotgun (WGS) entry which is preliminary data.</text>
</comment>
<dbReference type="Gene3D" id="3.40.50.360">
    <property type="match status" value="1"/>
</dbReference>
<dbReference type="EMBL" id="BLYI01000047">
    <property type="protein sequence ID" value="GFO86012.1"/>
    <property type="molecule type" value="Genomic_DNA"/>
</dbReference>
<protein>
    <recommendedName>
        <fullName evidence="1">Flavodoxin-like domain-containing protein</fullName>
    </recommendedName>
</protein>
<evidence type="ECO:0000313" key="2">
    <source>
        <dbReference type="EMBL" id="GFO86012.1"/>
    </source>
</evidence>
<dbReference type="Pfam" id="PF12682">
    <property type="entry name" value="Flavodoxin_4"/>
    <property type="match status" value="1"/>
</dbReference>
<dbReference type="PROSITE" id="PS50902">
    <property type="entry name" value="FLAVODOXIN_LIKE"/>
    <property type="match status" value="1"/>
</dbReference>
<keyword evidence="3" id="KW-1185">Reference proteome</keyword>
<gene>
    <name evidence="2" type="ORF">ANBU17_23590</name>
</gene>
<dbReference type="GO" id="GO:0010181">
    <property type="term" value="F:FMN binding"/>
    <property type="evidence" value="ECO:0007669"/>
    <property type="project" value="InterPro"/>
</dbReference>
<feature type="domain" description="Flavodoxin-like" evidence="1">
    <location>
        <begin position="5"/>
        <end position="162"/>
    </location>
</feature>
<evidence type="ECO:0000313" key="3">
    <source>
        <dbReference type="Proteomes" id="UP000613208"/>
    </source>
</evidence>
<dbReference type="InterPro" id="IPR029039">
    <property type="entry name" value="Flavoprotein-like_sf"/>
</dbReference>
<dbReference type="GO" id="GO:0016651">
    <property type="term" value="F:oxidoreductase activity, acting on NAD(P)H"/>
    <property type="evidence" value="ECO:0007669"/>
    <property type="project" value="UniProtKB-ARBA"/>
</dbReference>
<dbReference type="InterPro" id="IPR008254">
    <property type="entry name" value="Flavodoxin/NO_synth"/>
</dbReference>
<dbReference type="SUPFAM" id="SSF52218">
    <property type="entry name" value="Flavoproteins"/>
    <property type="match status" value="1"/>
</dbReference>
<accession>A0A916Q872</accession>
<dbReference type="RefSeq" id="WP_201311688.1">
    <property type="nucleotide sequence ID" value="NZ_BLYI01000047.1"/>
</dbReference>
<dbReference type="PANTHER" id="PTHR39201">
    <property type="entry name" value="EXPORTED PROTEIN-RELATED"/>
    <property type="match status" value="1"/>
</dbReference>
<dbReference type="PANTHER" id="PTHR39201:SF1">
    <property type="entry name" value="FLAVODOXIN-LIKE DOMAIN-CONTAINING PROTEIN"/>
    <property type="match status" value="1"/>
</dbReference>
<name>A0A916Q872_9FIRM</name>
<evidence type="ECO:0000259" key="1">
    <source>
        <dbReference type="PROSITE" id="PS50902"/>
    </source>
</evidence>
<dbReference type="AlphaFoldDB" id="A0A916Q872"/>
<sequence>MKKMAVIYYSWSNGNTKRIAERLSKGTGADLIRIDTAKPYEGSYEDVVAQGKREVNEGYKPQIKPIGVDLSQYDVIAVGTPTWWYTMAPAVHTFLEQTDFTGKTVIPFMTNGGWPGHVIKDMKKACKGASFACEMEIKFDSSGGDHLETPDKDIDAWVEKVRKEVNQNA</sequence>
<organism evidence="2 3">
    <name type="scientific">Anaerostipes butyraticus</name>
    <dbReference type="NCBI Taxonomy" id="645466"/>
    <lineage>
        <taxon>Bacteria</taxon>
        <taxon>Bacillati</taxon>
        <taxon>Bacillota</taxon>
        <taxon>Clostridia</taxon>
        <taxon>Lachnospirales</taxon>
        <taxon>Lachnospiraceae</taxon>
        <taxon>Anaerostipes</taxon>
    </lineage>
</organism>
<dbReference type="Proteomes" id="UP000613208">
    <property type="component" value="Unassembled WGS sequence"/>
</dbReference>